<keyword evidence="3" id="KW-1185">Reference proteome</keyword>
<evidence type="ECO:0000256" key="1">
    <source>
        <dbReference type="SAM" id="SignalP"/>
    </source>
</evidence>
<sequence>MKRNATLPPGRPAALSMAFIFSHTGLVAAQESTNNQDLVNERLPYSARHMEQMWKVDCAQLITTLLQWPAVSQNGDSATLPHSLSTQLNLCGYIHNDPGRRFFLHCPDYRGAYQLLEAQQFKLSEALLAELTEKLSDCPQTEK</sequence>
<feature type="chain" id="PRO_5012454577" evidence="1">
    <location>
        <begin position="29"/>
        <end position="143"/>
    </location>
</feature>
<dbReference type="EMBL" id="FQVA01000003">
    <property type="protein sequence ID" value="SHF72354.1"/>
    <property type="molecule type" value="Genomic_DNA"/>
</dbReference>
<gene>
    <name evidence="2" type="ORF">SAMN04487965_2543</name>
</gene>
<dbReference type="OrthoDB" id="5736754at2"/>
<reference evidence="3" key="1">
    <citation type="submission" date="2016-11" db="EMBL/GenBank/DDBJ databases">
        <authorList>
            <person name="Varghese N."/>
            <person name="Submissions S."/>
        </authorList>
    </citation>
    <scope>NUCLEOTIDE SEQUENCE [LARGE SCALE GENOMIC DNA]</scope>
    <source>
        <strain evidence="3">CGMCC 1.7063</strain>
    </source>
</reference>
<organism evidence="2 3">
    <name type="scientific">Microbulbifer donghaiensis</name>
    <dbReference type="NCBI Taxonomy" id="494016"/>
    <lineage>
        <taxon>Bacteria</taxon>
        <taxon>Pseudomonadati</taxon>
        <taxon>Pseudomonadota</taxon>
        <taxon>Gammaproteobacteria</taxon>
        <taxon>Cellvibrionales</taxon>
        <taxon>Microbulbiferaceae</taxon>
        <taxon>Microbulbifer</taxon>
    </lineage>
</organism>
<keyword evidence="1" id="KW-0732">Signal</keyword>
<dbReference type="AlphaFoldDB" id="A0A1M5DZQ2"/>
<protein>
    <submittedName>
        <fullName evidence="2">Uncharacterized protein</fullName>
    </submittedName>
</protein>
<evidence type="ECO:0000313" key="3">
    <source>
        <dbReference type="Proteomes" id="UP000184170"/>
    </source>
</evidence>
<proteinExistence type="predicted"/>
<dbReference type="STRING" id="494016.SAMN04487965_2543"/>
<feature type="signal peptide" evidence="1">
    <location>
        <begin position="1"/>
        <end position="28"/>
    </location>
</feature>
<accession>A0A1M5DZQ2</accession>
<name>A0A1M5DZQ2_9GAMM</name>
<dbReference type="RefSeq" id="WP_143186984.1">
    <property type="nucleotide sequence ID" value="NZ_FQVA01000003.1"/>
</dbReference>
<dbReference type="Proteomes" id="UP000184170">
    <property type="component" value="Unassembled WGS sequence"/>
</dbReference>
<evidence type="ECO:0000313" key="2">
    <source>
        <dbReference type="EMBL" id="SHF72354.1"/>
    </source>
</evidence>